<evidence type="ECO:0000313" key="3">
    <source>
        <dbReference type="EMBL" id="CAG7830318.1"/>
    </source>
</evidence>
<gene>
    <name evidence="3" type="ORF">AFUS01_LOCUS40129</name>
</gene>
<accession>A0A8J2LES0</accession>
<reference evidence="3" key="1">
    <citation type="submission" date="2021-06" db="EMBL/GenBank/DDBJ databases">
        <authorList>
            <person name="Hodson N. C."/>
            <person name="Mongue J. A."/>
            <person name="Jaron S. K."/>
        </authorList>
    </citation>
    <scope>NUCLEOTIDE SEQUENCE</scope>
</reference>
<dbReference type="Proteomes" id="UP000708208">
    <property type="component" value="Unassembled WGS sequence"/>
</dbReference>
<feature type="signal peptide" evidence="2">
    <location>
        <begin position="1"/>
        <end position="25"/>
    </location>
</feature>
<protein>
    <submittedName>
        <fullName evidence="3">Uncharacterized protein</fullName>
    </submittedName>
</protein>
<feature type="region of interest" description="Disordered" evidence="1">
    <location>
        <begin position="39"/>
        <end position="63"/>
    </location>
</feature>
<dbReference type="EMBL" id="CAJVCH010555293">
    <property type="protein sequence ID" value="CAG7830318.1"/>
    <property type="molecule type" value="Genomic_DNA"/>
</dbReference>
<feature type="compositionally biased region" description="Acidic residues" evidence="1">
    <location>
        <begin position="47"/>
        <end position="57"/>
    </location>
</feature>
<organism evidence="3 4">
    <name type="scientific">Allacma fusca</name>
    <dbReference type="NCBI Taxonomy" id="39272"/>
    <lineage>
        <taxon>Eukaryota</taxon>
        <taxon>Metazoa</taxon>
        <taxon>Ecdysozoa</taxon>
        <taxon>Arthropoda</taxon>
        <taxon>Hexapoda</taxon>
        <taxon>Collembola</taxon>
        <taxon>Symphypleona</taxon>
        <taxon>Sminthuridae</taxon>
        <taxon>Allacma</taxon>
    </lineage>
</organism>
<sequence>MACLLSRPLCLFLIYTFLTSPWGKSDFVTFIQAQICESQPDSGPCQEEQEQETGSEDSESHQVDWESYKSFAPTLTFHCNSANKNGTYMNFRMGYENSSVLEHLAREDPDKIPRIFIVEKLGANQDEMYLTYSWLFSYLNGTYSQIRITPVAPS</sequence>
<evidence type="ECO:0000313" key="4">
    <source>
        <dbReference type="Proteomes" id="UP000708208"/>
    </source>
</evidence>
<keyword evidence="4" id="KW-1185">Reference proteome</keyword>
<evidence type="ECO:0000256" key="2">
    <source>
        <dbReference type="SAM" id="SignalP"/>
    </source>
</evidence>
<comment type="caution">
    <text evidence="3">The sequence shown here is derived from an EMBL/GenBank/DDBJ whole genome shotgun (WGS) entry which is preliminary data.</text>
</comment>
<proteinExistence type="predicted"/>
<evidence type="ECO:0000256" key="1">
    <source>
        <dbReference type="SAM" id="MobiDB-lite"/>
    </source>
</evidence>
<keyword evidence="2" id="KW-0732">Signal</keyword>
<feature type="non-terminal residue" evidence="3">
    <location>
        <position position="1"/>
    </location>
</feature>
<name>A0A8J2LES0_9HEXA</name>
<feature type="chain" id="PRO_5035182436" evidence="2">
    <location>
        <begin position="26"/>
        <end position="154"/>
    </location>
</feature>
<dbReference type="AlphaFoldDB" id="A0A8J2LES0"/>